<organism evidence="4 5">
    <name type="scientific">Candidatus Scatomonas pullistercoris</name>
    <dbReference type="NCBI Taxonomy" id="2840920"/>
    <lineage>
        <taxon>Bacteria</taxon>
        <taxon>Bacillati</taxon>
        <taxon>Bacillota</taxon>
        <taxon>Clostridia</taxon>
        <taxon>Lachnospirales</taxon>
        <taxon>Lachnospiraceae</taxon>
        <taxon>Lachnospiraceae incertae sedis</taxon>
        <taxon>Candidatus Scatomonas</taxon>
    </lineage>
</organism>
<dbReference type="AlphaFoldDB" id="A0A9D1TA64"/>
<dbReference type="InterPro" id="IPR015943">
    <property type="entry name" value="WD40/YVTN_repeat-like_dom_sf"/>
</dbReference>
<name>A0A9D1TA64_9FIRM</name>
<proteinExistence type="predicted"/>
<gene>
    <name evidence="4" type="ORF">IAB71_00995</name>
</gene>
<dbReference type="Pfam" id="PF13240">
    <property type="entry name" value="Zn_Ribbon_1"/>
    <property type="match status" value="1"/>
</dbReference>
<sequence>MFCDKCGKPAGDGEKFCRYCGSPLIRKAGPAEVRKPAAGGPGQTVSGRSPGKNRKKYILAAAAAAAVVVLVIFLLLRSTPPARMERAAGKGDYETVLKIAGEEQEKGLSAKMLTELTDVLTQIYGEYDSGQREHAETEELLRRFSEIQDLSGQVGGMMCLVSGDENMKQSAYEPAVEEYRLALEYNPELEPAKEGLEEASGQYREQVIQTAEELVEKQEYEEAVREVDHGLTILEEDEELTDKKEEIQQEYEEYQQSAAPATVQMEIFYENYEEYGVITAVDGAGEELWSVTTGRYAQAQLERLASVGLYGEVYYYVEDGDVVALRASDGSELWRNSEFGGAAVSFDLDEEGNLYLCGYFGPDFFGIDAEGNTLVKIDSFSSDYYWAYGLQVEGAYATVSMEGTPSGPGYAEFRVNLGDYSYEMSGEEQESQGQTGSAEWTLEEICRRVGEYYTAEIGNGSSYVVFESECRETDTGYWMILRYQGGSSANQLATDVTVNTETGQVTDGWGGQWSLYD</sequence>
<evidence type="ECO:0000256" key="1">
    <source>
        <dbReference type="SAM" id="MobiDB-lite"/>
    </source>
</evidence>
<feature type="transmembrane region" description="Helical" evidence="2">
    <location>
        <begin position="57"/>
        <end position="76"/>
    </location>
</feature>
<dbReference type="InterPro" id="IPR011047">
    <property type="entry name" value="Quinoprotein_ADH-like_sf"/>
</dbReference>
<dbReference type="SUPFAM" id="SSF50998">
    <property type="entry name" value="Quinoprotein alcohol dehydrogenase-like"/>
    <property type="match status" value="1"/>
</dbReference>
<dbReference type="Proteomes" id="UP000824169">
    <property type="component" value="Unassembled WGS sequence"/>
</dbReference>
<evidence type="ECO:0000313" key="5">
    <source>
        <dbReference type="Proteomes" id="UP000824169"/>
    </source>
</evidence>
<evidence type="ECO:0000256" key="2">
    <source>
        <dbReference type="SAM" id="Phobius"/>
    </source>
</evidence>
<accession>A0A9D1TA64</accession>
<evidence type="ECO:0000313" key="4">
    <source>
        <dbReference type="EMBL" id="HIV24357.1"/>
    </source>
</evidence>
<protein>
    <submittedName>
        <fullName evidence="4">PQQ-binding-like beta-propeller repeat protein</fullName>
    </submittedName>
</protein>
<dbReference type="InterPro" id="IPR026870">
    <property type="entry name" value="Zinc_ribbon_dom"/>
</dbReference>
<reference evidence="4" key="1">
    <citation type="submission" date="2020-10" db="EMBL/GenBank/DDBJ databases">
        <authorList>
            <person name="Gilroy R."/>
        </authorList>
    </citation>
    <scope>NUCLEOTIDE SEQUENCE</scope>
    <source>
        <strain evidence="4">CHK188-20938</strain>
    </source>
</reference>
<dbReference type="EMBL" id="DVOO01000003">
    <property type="protein sequence ID" value="HIV24357.1"/>
    <property type="molecule type" value="Genomic_DNA"/>
</dbReference>
<keyword evidence="2" id="KW-0472">Membrane</keyword>
<feature type="domain" description="Zinc-ribbon" evidence="3">
    <location>
        <begin position="2"/>
        <end position="24"/>
    </location>
</feature>
<reference evidence="4" key="2">
    <citation type="journal article" date="2021" name="PeerJ">
        <title>Extensive microbial diversity within the chicken gut microbiome revealed by metagenomics and culture.</title>
        <authorList>
            <person name="Gilroy R."/>
            <person name="Ravi A."/>
            <person name="Getino M."/>
            <person name="Pursley I."/>
            <person name="Horton D.L."/>
            <person name="Alikhan N.F."/>
            <person name="Baker D."/>
            <person name="Gharbi K."/>
            <person name="Hall N."/>
            <person name="Watson M."/>
            <person name="Adriaenssens E.M."/>
            <person name="Foster-Nyarko E."/>
            <person name="Jarju S."/>
            <person name="Secka A."/>
            <person name="Antonio M."/>
            <person name="Oren A."/>
            <person name="Chaudhuri R.R."/>
            <person name="La Ragione R."/>
            <person name="Hildebrand F."/>
            <person name="Pallen M.J."/>
        </authorList>
    </citation>
    <scope>NUCLEOTIDE SEQUENCE</scope>
    <source>
        <strain evidence="4">CHK188-20938</strain>
    </source>
</reference>
<dbReference type="Gene3D" id="2.130.10.10">
    <property type="entry name" value="YVTN repeat-like/Quinoprotein amine dehydrogenase"/>
    <property type="match status" value="1"/>
</dbReference>
<comment type="caution">
    <text evidence="4">The sequence shown here is derived from an EMBL/GenBank/DDBJ whole genome shotgun (WGS) entry which is preliminary data.</text>
</comment>
<keyword evidence="2" id="KW-0812">Transmembrane</keyword>
<evidence type="ECO:0000259" key="3">
    <source>
        <dbReference type="Pfam" id="PF13240"/>
    </source>
</evidence>
<feature type="region of interest" description="Disordered" evidence="1">
    <location>
        <begin position="31"/>
        <end position="51"/>
    </location>
</feature>
<keyword evidence="2" id="KW-1133">Transmembrane helix</keyword>